<gene>
    <name evidence="1" type="ORF">RMAECT_0699</name>
</gene>
<organism evidence="1 2">
    <name type="scientific">Rickettsia rhipicephali str. Ect</name>
    <dbReference type="NCBI Taxonomy" id="1359199"/>
    <lineage>
        <taxon>Bacteria</taxon>
        <taxon>Pseudomonadati</taxon>
        <taxon>Pseudomonadota</taxon>
        <taxon>Alphaproteobacteria</taxon>
        <taxon>Rickettsiales</taxon>
        <taxon>Rickettsiaceae</taxon>
        <taxon>Rickettsieae</taxon>
        <taxon>Rickettsia</taxon>
        <taxon>spotted fever group</taxon>
    </lineage>
</organism>
<dbReference type="AlphaFoldDB" id="A0A0F3PEU0"/>
<accession>A0A0F3PEU0</accession>
<sequence>MLQSANVRYTADINNQIKELKVINPKLEEYYKCFSMALHNVCIAASAVSSGLVVPDVWAFGTCECLFSYKMGLLSWRHSSVRFFKFYCHCSNSSSAHDAGDNMFNSKEEKS</sequence>
<dbReference type="RefSeq" id="WP_014365137.1">
    <property type="nucleotide sequence ID" value="NZ_LAOC01000001.1"/>
</dbReference>
<dbReference type="EMBL" id="LAOC01000001">
    <property type="protein sequence ID" value="KJV78457.1"/>
    <property type="molecule type" value="Genomic_DNA"/>
</dbReference>
<proteinExistence type="predicted"/>
<dbReference type="PATRIC" id="fig|1359199.3.peg.684"/>
<evidence type="ECO:0000313" key="1">
    <source>
        <dbReference type="EMBL" id="KJV78457.1"/>
    </source>
</evidence>
<name>A0A0F3PEU0_RICRH</name>
<reference evidence="1 2" key="1">
    <citation type="submission" date="2015-01" db="EMBL/GenBank/DDBJ databases">
        <title>Genome Sequencing of Rickettsiales.</title>
        <authorList>
            <person name="Daugherty S.C."/>
            <person name="Su Q."/>
            <person name="Abolude K."/>
            <person name="Beier-Sexton M."/>
            <person name="Carlyon J.A."/>
            <person name="Carter R."/>
            <person name="Day N.P."/>
            <person name="Dumler S.J."/>
            <person name="Dyachenko V."/>
            <person name="Godinez A."/>
            <person name="Kurtti T.J."/>
            <person name="Lichay M."/>
            <person name="Mullins K.E."/>
            <person name="Ott S."/>
            <person name="Pappas-Brown V."/>
            <person name="Paris D.H."/>
            <person name="Patel P."/>
            <person name="Richards A.L."/>
            <person name="Sadzewicz L."/>
            <person name="Sears K."/>
            <person name="Seidman D."/>
            <person name="Sengamalay N."/>
            <person name="Stenos J."/>
            <person name="Tallon L.J."/>
            <person name="Vincent G."/>
            <person name="Fraser C.M."/>
            <person name="Munderloh U."/>
            <person name="Dunning-Hotopp J.C."/>
        </authorList>
    </citation>
    <scope>NUCLEOTIDE SEQUENCE [LARGE SCALE GENOMIC DNA]</scope>
    <source>
        <strain evidence="1 2">Ect</strain>
    </source>
</reference>
<evidence type="ECO:0000313" key="2">
    <source>
        <dbReference type="Proteomes" id="UP000033591"/>
    </source>
</evidence>
<dbReference type="Proteomes" id="UP000033591">
    <property type="component" value="Unassembled WGS sequence"/>
</dbReference>
<protein>
    <submittedName>
        <fullName evidence="1">Uncharacterized protein</fullName>
    </submittedName>
</protein>
<comment type="caution">
    <text evidence="1">The sequence shown here is derived from an EMBL/GenBank/DDBJ whole genome shotgun (WGS) entry which is preliminary data.</text>
</comment>